<feature type="domain" description="Tyrosinase copper-binding" evidence="4">
    <location>
        <begin position="225"/>
        <end position="236"/>
    </location>
</feature>
<dbReference type="SUPFAM" id="SSF48056">
    <property type="entry name" value="Di-copper centre-containing domain"/>
    <property type="match status" value="1"/>
</dbReference>
<comment type="caution">
    <text evidence="5">The sequence shown here is derived from an EMBL/GenBank/DDBJ whole genome shotgun (WGS) entry which is preliminary data.</text>
</comment>
<keyword evidence="1" id="KW-0479">Metal-binding</keyword>
<dbReference type="PROSITE" id="PS00498">
    <property type="entry name" value="TYROSINASE_2"/>
    <property type="match status" value="1"/>
</dbReference>
<name>A0ABQ6I216_9MICO</name>
<dbReference type="Pfam" id="PF00264">
    <property type="entry name" value="Tyrosinase"/>
    <property type="match status" value="2"/>
</dbReference>
<accession>A0ABQ6I216</accession>
<sequence>MAVVVRPALVCHGVRVLQARAFSDPTSWWTFAAIHGFGLDRWREVGLMPATPPPGAGFRNVLWDQCQHQSWYFLPWHRGYVLALEEEVRAAVVASGGPEDWALPYWNYFRDPAIPPAFTEVSTPDGAPNPLRVRARFGPAGDGVIRIPRAQINARAMQLHAFTGTRNGSPGFGGLDTGFSHEGETSGALESQPHNVVHVLIGGRGVLDGRSVSGVMSDPRTAGLDPVFWLHHANIDRMWAAWNAAGEQDPRGEAWLEGPTARRFALPRLSGKIEEFEPSEMRRIDDLGYGYDSLDVGAVAVTTAPEGMQRPSARKVGQRWTVAWNSWVRTRSLSCWNPVAGRTSCGWSRRSKRSPPASTVGWVR</sequence>
<evidence type="ECO:0000259" key="4">
    <source>
        <dbReference type="PROSITE" id="PS00498"/>
    </source>
</evidence>
<evidence type="ECO:0000313" key="5">
    <source>
        <dbReference type="EMBL" id="GMA24808.1"/>
    </source>
</evidence>
<dbReference type="Gene3D" id="1.10.1280.10">
    <property type="entry name" value="Di-copper center containing domain from catechol oxidase"/>
    <property type="match status" value="1"/>
</dbReference>
<reference evidence="6" key="1">
    <citation type="journal article" date="2019" name="Int. J. Syst. Evol. Microbiol.">
        <title>The Global Catalogue of Microorganisms (GCM) 10K type strain sequencing project: providing services to taxonomists for standard genome sequencing and annotation.</title>
        <authorList>
            <consortium name="The Broad Institute Genomics Platform"/>
            <consortium name="The Broad Institute Genome Sequencing Center for Infectious Disease"/>
            <person name="Wu L."/>
            <person name="Ma J."/>
        </authorList>
    </citation>
    <scope>NUCLEOTIDE SEQUENCE [LARGE SCALE GENOMIC DNA]</scope>
    <source>
        <strain evidence="6">NBRC 106348</strain>
    </source>
</reference>
<dbReference type="InterPro" id="IPR002227">
    <property type="entry name" value="Tyrosinase_Cu-bd"/>
</dbReference>
<dbReference type="PROSITE" id="PS00497">
    <property type="entry name" value="TYROSINASE_1"/>
    <property type="match status" value="1"/>
</dbReference>
<protein>
    <recommendedName>
        <fullName evidence="3 4">Tyrosinase copper-binding domain-containing protein</fullName>
    </recommendedName>
</protein>
<feature type="domain" description="Tyrosinase copper-binding" evidence="3">
    <location>
        <begin position="68"/>
        <end position="85"/>
    </location>
</feature>
<keyword evidence="2" id="KW-0186">Copper</keyword>
<dbReference type="InterPro" id="IPR050316">
    <property type="entry name" value="Tyrosinase/Hemocyanin"/>
</dbReference>
<dbReference type="Proteomes" id="UP001157091">
    <property type="component" value="Unassembled WGS sequence"/>
</dbReference>
<dbReference type="EMBL" id="BSUK01000001">
    <property type="protein sequence ID" value="GMA24808.1"/>
    <property type="molecule type" value="Genomic_DNA"/>
</dbReference>
<dbReference type="InterPro" id="IPR008922">
    <property type="entry name" value="Di-copper_centre_dom_sf"/>
</dbReference>
<evidence type="ECO:0000313" key="6">
    <source>
        <dbReference type="Proteomes" id="UP001157091"/>
    </source>
</evidence>
<evidence type="ECO:0000256" key="1">
    <source>
        <dbReference type="ARBA" id="ARBA00022723"/>
    </source>
</evidence>
<organism evidence="5 6">
    <name type="scientific">Luteimicrobium album</name>
    <dbReference type="NCBI Taxonomy" id="1054550"/>
    <lineage>
        <taxon>Bacteria</taxon>
        <taxon>Bacillati</taxon>
        <taxon>Actinomycetota</taxon>
        <taxon>Actinomycetes</taxon>
        <taxon>Micrococcales</taxon>
        <taxon>Luteimicrobium</taxon>
    </lineage>
</organism>
<evidence type="ECO:0000256" key="2">
    <source>
        <dbReference type="ARBA" id="ARBA00023008"/>
    </source>
</evidence>
<dbReference type="PANTHER" id="PTHR11474:SF76">
    <property type="entry name" value="SHKT DOMAIN-CONTAINING PROTEIN"/>
    <property type="match status" value="1"/>
</dbReference>
<dbReference type="PANTHER" id="PTHR11474">
    <property type="entry name" value="TYROSINASE FAMILY MEMBER"/>
    <property type="match status" value="1"/>
</dbReference>
<keyword evidence="6" id="KW-1185">Reference proteome</keyword>
<evidence type="ECO:0000259" key="3">
    <source>
        <dbReference type="PROSITE" id="PS00497"/>
    </source>
</evidence>
<gene>
    <name evidence="5" type="ORF">GCM10025864_25670</name>
</gene>
<dbReference type="PRINTS" id="PR00092">
    <property type="entry name" value="TYROSINASE"/>
</dbReference>
<proteinExistence type="predicted"/>
<dbReference type="RefSeq" id="WP_284293529.1">
    <property type="nucleotide sequence ID" value="NZ_BSUK01000001.1"/>
</dbReference>